<feature type="compositionally biased region" description="Low complexity" evidence="7">
    <location>
        <begin position="45"/>
        <end position="56"/>
    </location>
</feature>
<feature type="region of interest" description="Disordered" evidence="7">
    <location>
        <begin position="38"/>
        <end position="182"/>
    </location>
</feature>
<keyword evidence="2" id="KW-0732">Signal</keyword>
<dbReference type="InterPro" id="IPR033990">
    <property type="entry name" value="Collectin_CTLD"/>
</dbReference>
<dbReference type="AlphaFoldDB" id="A0AAD1T8T5"/>
<dbReference type="Proteomes" id="UP001295444">
    <property type="component" value="Chromosome 11"/>
</dbReference>
<evidence type="ECO:0000259" key="8">
    <source>
        <dbReference type="PROSITE" id="PS50041"/>
    </source>
</evidence>
<dbReference type="PANTHER" id="PTHR24024:SF15">
    <property type="entry name" value="PULMONARY SURFACTANT-ASSOCIATED PROTEIN D"/>
    <property type="match status" value="1"/>
</dbReference>
<dbReference type="GO" id="GO:0005615">
    <property type="term" value="C:extracellular space"/>
    <property type="evidence" value="ECO:0007669"/>
    <property type="project" value="TreeGrafter"/>
</dbReference>
<proteinExistence type="predicted"/>
<evidence type="ECO:0000256" key="7">
    <source>
        <dbReference type="SAM" id="MobiDB-lite"/>
    </source>
</evidence>
<dbReference type="GO" id="GO:0045087">
    <property type="term" value="P:innate immune response"/>
    <property type="evidence" value="ECO:0007669"/>
    <property type="project" value="UniProtKB-KW"/>
</dbReference>
<reference evidence="9" key="1">
    <citation type="submission" date="2022-03" db="EMBL/GenBank/DDBJ databases">
        <authorList>
            <person name="Alioto T."/>
            <person name="Alioto T."/>
            <person name="Gomez Garrido J."/>
        </authorList>
    </citation>
    <scope>NUCLEOTIDE SEQUENCE</scope>
</reference>
<dbReference type="PROSITE" id="PS50041">
    <property type="entry name" value="C_TYPE_LECTIN_2"/>
    <property type="match status" value="1"/>
</dbReference>
<evidence type="ECO:0000256" key="1">
    <source>
        <dbReference type="ARBA" id="ARBA00022588"/>
    </source>
</evidence>
<evidence type="ECO:0000256" key="6">
    <source>
        <dbReference type="ARBA" id="ARBA00023119"/>
    </source>
</evidence>
<dbReference type="InterPro" id="IPR008160">
    <property type="entry name" value="Collagen"/>
</dbReference>
<evidence type="ECO:0000256" key="3">
    <source>
        <dbReference type="ARBA" id="ARBA00022734"/>
    </source>
</evidence>
<dbReference type="Pfam" id="PF00059">
    <property type="entry name" value="Lectin_C"/>
    <property type="match status" value="1"/>
</dbReference>
<keyword evidence="3" id="KW-0430">Lectin</keyword>
<dbReference type="EMBL" id="OW240922">
    <property type="protein sequence ID" value="CAH2321375.1"/>
    <property type="molecule type" value="Genomic_DNA"/>
</dbReference>
<dbReference type="FunFam" id="3.10.100.10:FF:000045">
    <property type="entry name" value="Pulmonary surfactant-associated protein D"/>
    <property type="match status" value="1"/>
</dbReference>
<evidence type="ECO:0000313" key="9">
    <source>
        <dbReference type="EMBL" id="CAH2321375.1"/>
    </source>
</evidence>
<dbReference type="CDD" id="cd03591">
    <property type="entry name" value="CLECT_collectin_like"/>
    <property type="match status" value="1"/>
</dbReference>
<dbReference type="Gene3D" id="3.10.100.10">
    <property type="entry name" value="Mannose-Binding Protein A, subunit A"/>
    <property type="match status" value="1"/>
</dbReference>
<dbReference type="Pfam" id="PF01391">
    <property type="entry name" value="Collagen"/>
    <property type="match status" value="1"/>
</dbReference>
<gene>
    <name evidence="9" type="ORF">PECUL_23A046223</name>
</gene>
<dbReference type="SUPFAM" id="SSF56436">
    <property type="entry name" value="C-type lectin-like"/>
    <property type="match status" value="1"/>
</dbReference>
<protein>
    <recommendedName>
        <fullName evidence="8">C-type lectin domain-containing protein</fullName>
    </recommendedName>
</protein>
<dbReference type="GO" id="GO:0005771">
    <property type="term" value="C:multivesicular body"/>
    <property type="evidence" value="ECO:0007669"/>
    <property type="project" value="TreeGrafter"/>
</dbReference>
<keyword evidence="6" id="KW-0176">Collagen</keyword>
<evidence type="ECO:0000256" key="5">
    <source>
        <dbReference type="ARBA" id="ARBA00022859"/>
    </source>
</evidence>
<evidence type="ECO:0000313" key="10">
    <source>
        <dbReference type="Proteomes" id="UP001295444"/>
    </source>
</evidence>
<dbReference type="InterPro" id="IPR016186">
    <property type="entry name" value="C-type_lectin-like/link_sf"/>
</dbReference>
<organism evidence="9 10">
    <name type="scientific">Pelobates cultripes</name>
    <name type="common">Western spadefoot toad</name>
    <dbReference type="NCBI Taxonomy" id="61616"/>
    <lineage>
        <taxon>Eukaryota</taxon>
        <taxon>Metazoa</taxon>
        <taxon>Chordata</taxon>
        <taxon>Craniata</taxon>
        <taxon>Vertebrata</taxon>
        <taxon>Euteleostomi</taxon>
        <taxon>Amphibia</taxon>
        <taxon>Batrachia</taxon>
        <taxon>Anura</taxon>
        <taxon>Pelobatoidea</taxon>
        <taxon>Pelobatidae</taxon>
        <taxon>Pelobates</taxon>
    </lineage>
</organism>
<keyword evidence="1" id="KW-0399">Innate immunity</keyword>
<dbReference type="GO" id="GO:0030246">
    <property type="term" value="F:carbohydrate binding"/>
    <property type="evidence" value="ECO:0007669"/>
    <property type="project" value="UniProtKB-KW"/>
</dbReference>
<sequence>MPFFHQTKPRKVKQKHRAYLTPTSYGLETLLDNIGTEYRPDLEGTATATHSSPTATMGRRTQKQYPASAADQPNIGEMLQRQAPSKMAATRSSTRAHALELGPEDKRPNSPLAGTELRPRGQIGNPGIRGIAGPPGKVGPKGDQGNIGSPGNIGVPGSKGEKGENGYPGVPGSKGEKGENGDTALNRKITLIEQELRSVQSKLEAQKKALVFSKGANSGDKIYITNGQEATYNEGKAICSSAGGQLASPTNAEENRVILAVAQQNSKIPYLGINDIQTEGSFRYPNGVRISYSNWKTGEPNDEKGNEDCVEMYTSGLWNDKICTEKRLVICEFF</sequence>
<dbReference type="PANTHER" id="PTHR24024">
    <property type="entry name" value="PULMONARY SURFACTANT-ASSOCIATED PROTEIN A"/>
    <property type="match status" value="1"/>
</dbReference>
<evidence type="ECO:0000256" key="2">
    <source>
        <dbReference type="ARBA" id="ARBA00022729"/>
    </source>
</evidence>
<keyword evidence="10" id="KW-1185">Reference proteome</keyword>
<keyword evidence="4" id="KW-0106">Calcium</keyword>
<keyword evidence="5" id="KW-0391">Immunity</keyword>
<dbReference type="InterPro" id="IPR001304">
    <property type="entry name" value="C-type_lectin-like"/>
</dbReference>
<feature type="domain" description="C-type lectin" evidence="8">
    <location>
        <begin position="218"/>
        <end position="332"/>
    </location>
</feature>
<name>A0AAD1T8T5_PELCU</name>
<dbReference type="InterPro" id="IPR016187">
    <property type="entry name" value="CTDL_fold"/>
</dbReference>
<dbReference type="SMART" id="SM00034">
    <property type="entry name" value="CLECT"/>
    <property type="match status" value="1"/>
</dbReference>
<accession>A0AAD1T8T5</accession>
<dbReference type="InterPro" id="IPR051077">
    <property type="entry name" value="Ca-dependent_lectin"/>
</dbReference>
<evidence type="ECO:0000256" key="4">
    <source>
        <dbReference type="ARBA" id="ARBA00022837"/>
    </source>
</evidence>
<dbReference type="GO" id="GO:0005581">
    <property type="term" value="C:collagen trimer"/>
    <property type="evidence" value="ECO:0007669"/>
    <property type="project" value="UniProtKB-KW"/>
</dbReference>